<dbReference type="AlphaFoldDB" id="A0ABD3QXB6"/>
<organism evidence="1 2">
    <name type="scientific">Cyclotella cryptica</name>
    <dbReference type="NCBI Taxonomy" id="29204"/>
    <lineage>
        <taxon>Eukaryota</taxon>
        <taxon>Sar</taxon>
        <taxon>Stramenopiles</taxon>
        <taxon>Ochrophyta</taxon>
        <taxon>Bacillariophyta</taxon>
        <taxon>Coscinodiscophyceae</taxon>
        <taxon>Thalassiosirophycidae</taxon>
        <taxon>Stephanodiscales</taxon>
        <taxon>Stephanodiscaceae</taxon>
        <taxon>Cyclotella</taxon>
    </lineage>
</organism>
<gene>
    <name evidence="1" type="ORF">HJC23_006635</name>
</gene>
<dbReference type="EMBL" id="JABMIG020000005">
    <property type="protein sequence ID" value="KAL3804863.1"/>
    <property type="molecule type" value="Genomic_DNA"/>
</dbReference>
<proteinExistence type="predicted"/>
<evidence type="ECO:0008006" key="3">
    <source>
        <dbReference type="Google" id="ProtNLM"/>
    </source>
</evidence>
<evidence type="ECO:0000313" key="2">
    <source>
        <dbReference type="Proteomes" id="UP001516023"/>
    </source>
</evidence>
<accession>A0ABD3QXB6</accession>
<sequence>MRISVEFKTRKIAIVRNARSKCTILIDGFGRYDLLTCLGRFARAYITLVELSNGRVGCLERKIEHEEKKLPLHKNDHSKEGVSRRAGFFQVVADSLCVTSESKPRKARSRSKCQSY</sequence>
<keyword evidence="2" id="KW-1185">Reference proteome</keyword>
<dbReference type="Proteomes" id="UP001516023">
    <property type="component" value="Unassembled WGS sequence"/>
</dbReference>
<reference evidence="1 2" key="1">
    <citation type="journal article" date="2020" name="G3 (Bethesda)">
        <title>Improved Reference Genome for Cyclotella cryptica CCMP332, a Model for Cell Wall Morphogenesis, Salinity Adaptation, and Lipid Production in Diatoms (Bacillariophyta).</title>
        <authorList>
            <person name="Roberts W.R."/>
            <person name="Downey K.M."/>
            <person name="Ruck E.C."/>
            <person name="Traller J.C."/>
            <person name="Alverson A.J."/>
        </authorList>
    </citation>
    <scope>NUCLEOTIDE SEQUENCE [LARGE SCALE GENOMIC DNA]</scope>
    <source>
        <strain evidence="1 2">CCMP332</strain>
    </source>
</reference>
<evidence type="ECO:0000313" key="1">
    <source>
        <dbReference type="EMBL" id="KAL3804863.1"/>
    </source>
</evidence>
<comment type="caution">
    <text evidence="1">The sequence shown here is derived from an EMBL/GenBank/DDBJ whole genome shotgun (WGS) entry which is preliminary data.</text>
</comment>
<name>A0ABD3QXB6_9STRA</name>
<protein>
    <recommendedName>
        <fullName evidence="3">LAGLIDADG homing endonuclease</fullName>
    </recommendedName>
</protein>